<keyword evidence="3" id="KW-1133">Transmembrane helix</keyword>
<feature type="region of interest" description="Disordered" evidence="5">
    <location>
        <begin position="1"/>
        <end position="28"/>
    </location>
</feature>
<dbReference type="RefSeq" id="WP_128220836.1">
    <property type="nucleotide sequence ID" value="NZ_CP034929.1"/>
</dbReference>
<keyword evidence="4" id="KW-0472">Membrane</keyword>
<dbReference type="InterPro" id="IPR007343">
    <property type="entry name" value="Uncharacterised_pept_Zn_put"/>
</dbReference>
<dbReference type="PANTHER" id="PTHR30168:SF0">
    <property type="entry name" value="INNER MEMBRANE PROTEIN"/>
    <property type="match status" value="1"/>
</dbReference>
<comment type="caution">
    <text evidence="6">The sequence shown here is derived from an EMBL/GenBank/DDBJ whole genome shotgun (WGS) entry which is preliminary data.</text>
</comment>
<evidence type="ECO:0000256" key="1">
    <source>
        <dbReference type="ARBA" id="ARBA00004167"/>
    </source>
</evidence>
<dbReference type="Proteomes" id="UP001596098">
    <property type="component" value="Unassembled WGS sequence"/>
</dbReference>
<feature type="region of interest" description="Disordered" evidence="5">
    <location>
        <begin position="276"/>
        <end position="295"/>
    </location>
</feature>
<accession>A0ABW1QXE4</accession>
<evidence type="ECO:0000256" key="3">
    <source>
        <dbReference type="ARBA" id="ARBA00022989"/>
    </source>
</evidence>
<proteinExistence type="predicted"/>
<keyword evidence="7" id="KW-1185">Reference proteome</keyword>
<evidence type="ECO:0000313" key="7">
    <source>
        <dbReference type="Proteomes" id="UP001596098"/>
    </source>
</evidence>
<dbReference type="EMBL" id="JBHSQI010000001">
    <property type="protein sequence ID" value="MFC6152525.1"/>
    <property type="molecule type" value="Genomic_DNA"/>
</dbReference>
<keyword evidence="2" id="KW-0812">Transmembrane</keyword>
<reference evidence="7" key="1">
    <citation type="journal article" date="2019" name="Int. J. Syst. Evol. Microbiol.">
        <title>The Global Catalogue of Microorganisms (GCM) 10K type strain sequencing project: providing services to taxonomists for standard genome sequencing and annotation.</title>
        <authorList>
            <consortium name="The Broad Institute Genomics Platform"/>
            <consortium name="The Broad Institute Genome Sequencing Center for Infectious Disease"/>
            <person name="Wu L."/>
            <person name="Ma J."/>
        </authorList>
    </citation>
    <scope>NUCLEOTIDE SEQUENCE [LARGE SCALE GENOMIC DNA]</scope>
    <source>
        <strain evidence="7">DFY28</strain>
    </source>
</reference>
<gene>
    <name evidence="6" type="ORF">ACFPWU_02460</name>
</gene>
<evidence type="ECO:0000256" key="5">
    <source>
        <dbReference type="SAM" id="MobiDB-lite"/>
    </source>
</evidence>
<organism evidence="6 7">
    <name type="scientific">Nocardioides yefusunii</name>
    <dbReference type="NCBI Taxonomy" id="2500546"/>
    <lineage>
        <taxon>Bacteria</taxon>
        <taxon>Bacillati</taxon>
        <taxon>Actinomycetota</taxon>
        <taxon>Actinomycetes</taxon>
        <taxon>Propionibacteriales</taxon>
        <taxon>Nocardioidaceae</taxon>
        <taxon>Nocardioides</taxon>
    </lineage>
</organism>
<comment type="subcellular location">
    <subcellularLocation>
        <location evidence="1">Membrane</location>
        <topology evidence="1">Single-pass membrane protein</topology>
    </subcellularLocation>
</comment>
<evidence type="ECO:0000313" key="6">
    <source>
        <dbReference type="EMBL" id="MFC6152525.1"/>
    </source>
</evidence>
<evidence type="ECO:0000256" key="4">
    <source>
        <dbReference type="ARBA" id="ARBA00023136"/>
    </source>
</evidence>
<dbReference type="PANTHER" id="PTHR30168">
    <property type="entry name" value="PUTATIVE MEMBRANE PROTEIN YPFJ"/>
    <property type="match status" value="1"/>
</dbReference>
<name>A0ABW1QXE4_9ACTN</name>
<protein>
    <submittedName>
        <fullName evidence="6">Neutral zinc metallopeptidase</fullName>
    </submittedName>
</protein>
<evidence type="ECO:0000256" key="2">
    <source>
        <dbReference type="ARBA" id="ARBA00022692"/>
    </source>
</evidence>
<sequence length="325" mass="33490">MRFNPKANLDTSRTSDRGRSGGGGLGGGLGGGSVPLPGSLKAGGGAGVVIVLLVVLATSCLGGGGGTGGVGGAGLDQIFGQSAGTDVSRMAGEDSARYASCKTGEDANSSVDCARVAVENSLYAFWDDEFTAQGKKFRPAVVNTFSGNVSTACGAASSSMGPFYCPADQQIFLDTTFFSDVLEGQLGGQGGDFVEPYVLGHEYGHHIQNLLGTMNKVRTQQGADSDAVRLELQADCYAGMWARSAAGLAGDDGVAIIEELDRSDISEALDSAKAVGDDRIQQRSGGKVNSDGWTHGSSQQRMNWFMTGYETGSLKSCDTFAARTL</sequence>
<dbReference type="Pfam" id="PF04228">
    <property type="entry name" value="Zn_peptidase"/>
    <property type="match status" value="1"/>
</dbReference>